<evidence type="ECO:0000256" key="9">
    <source>
        <dbReference type="ARBA" id="ARBA00034078"/>
    </source>
</evidence>
<dbReference type="InterPro" id="IPR001041">
    <property type="entry name" value="2Fe-2S_ferredoxin-type"/>
</dbReference>
<comment type="cofactor">
    <cofactor evidence="1">
        <name>FAD</name>
        <dbReference type="ChEBI" id="CHEBI:57692"/>
    </cofactor>
</comment>
<dbReference type="InterPro" id="IPR008333">
    <property type="entry name" value="Cbr1-like_FAD-bd_dom"/>
</dbReference>
<protein>
    <submittedName>
        <fullName evidence="12">Ferredoxin--NADP reductase</fullName>
    </submittedName>
</protein>
<organism evidence="12 13">
    <name type="scientific">Marinobacterium alkalitolerans</name>
    <dbReference type="NCBI Taxonomy" id="1542925"/>
    <lineage>
        <taxon>Bacteria</taxon>
        <taxon>Pseudomonadati</taxon>
        <taxon>Pseudomonadota</taxon>
        <taxon>Gammaproteobacteria</taxon>
        <taxon>Oceanospirillales</taxon>
        <taxon>Oceanospirillaceae</taxon>
        <taxon>Marinobacterium</taxon>
    </lineage>
</organism>
<dbReference type="CDD" id="cd06214">
    <property type="entry name" value="PA_degradation_oxidoreductase_like"/>
    <property type="match status" value="1"/>
</dbReference>
<keyword evidence="13" id="KW-1185">Reference proteome</keyword>
<evidence type="ECO:0000256" key="5">
    <source>
        <dbReference type="ARBA" id="ARBA00022827"/>
    </source>
</evidence>
<dbReference type="PROSITE" id="PS51085">
    <property type="entry name" value="2FE2S_FER_2"/>
    <property type="match status" value="1"/>
</dbReference>
<sequence length="347" mass="38317">MSSTSRYHSLQVEQVVQETEDAVSLQFVVGADLADRFQYRPGQFLTLRLPWQGEHLLRCYSMSSAPQVDTRLRVTIKRVVEGRGSNWVCDNVKAGDHIEVMPPAGVFTPQSLDGEFLLFAGGSGITPVFSILRSVLLRGRGQVRLIYANRDEASIIFREPLKELLEQYADRLDVIHLLDSVQGRPTVGLLKRLARGMGKAQAFICGPGPFMDAAETALQELKVAQQNIHVERFVSLPSEEARDQELREALSGSAEVEQSVVSIELDGQAHELQCQGDETILEAAMRAGVDLPYSCEAGMCASCMCEVTEGEVKLLHNDVLDERDLANGMTLTCQAVPRTGQVHLKYT</sequence>
<dbReference type="Proteomes" id="UP000810171">
    <property type="component" value="Unassembled WGS sequence"/>
</dbReference>
<keyword evidence="7" id="KW-0408">Iron</keyword>
<dbReference type="PROSITE" id="PS51384">
    <property type="entry name" value="FAD_FR"/>
    <property type="match status" value="1"/>
</dbReference>
<comment type="cofactor">
    <cofactor evidence="9">
        <name>[2Fe-2S] cluster</name>
        <dbReference type="ChEBI" id="CHEBI:190135"/>
    </cofactor>
</comment>
<dbReference type="InterPro" id="IPR050415">
    <property type="entry name" value="MRET"/>
</dbReference>
<keyword evidence="3" id="KW-0001">2Fe-2S</keyword>
<name>A0ABS3Z6X1_9GAMM</name>
<dbReference type="SUPFAM" id="SSF52343">
    <property type="entry name" value="Ferredoxin reductase-like, C-terminal NADP-linked domain"/>
    <property type="match status" value="1"/>
</dbReference>
<dbReference type="InterPro" id="IPR001709">
    <property type="entry name" value="Flavoprot_Pyr_Nucl_cyt_Rdtase"/>
</dbReference>
<keyword evidence="5" id="KW-0274">FAD</keyword>
<dbReference type="Pfam" id="PF00970">
    <property type="entry name" value="FAD_binding_6"/>
    <property type="match status" value="1"/>
</dbReference>
<dbReference type="InterPro" id="IPR036010">
    <property type="entry name" value="2Fe-2S_ferredoxin-like_sf"/>
</dbReference>
<dbReference type="RefSeq" id="WP_209286068.1">
    <property type="nucleotide sequence ID" value="NZ_JACVEW010000002.1"/>
</dbReference>
<dbReference type="Gene3D" id="2.40.30.10">
    <property type="entry name" value="Translation factors"/>
    <property type="match status" value="1"/>
</dbReference>
<comment type="caution">
    <text evidence="12">The sequence shown here is derived from an EMBL/GenBank/DDBJ whole genome shotgun (WGS) entry which is preliminary data.</text>
</comment>
<evidence type="ECO:0000256" key="3">
    <source>
        <dbReference type="ARBA" id="ARBA00022714"/>
    </source>
</evidence>
<dbReference type="Pfam" id="PF00175">
    <property type="entry name" value="NAD_binding_1"/>
    <property type="match status" value="1"/>
</dbReference>
<dbReference type="PRINTS" id="PR00371">
    <property type="entry name" value="FPNCR"/>
</dbReference>
<evidence type="ECO:0000313" key="12">
    <source>
        <dbReference type="EMBL" id="MBP0047453.1"/>
    </source>
</evidence>
<dbReference type="PANTHER" id="PTHR47354">
    <property type="entry name" value="NADH OXIDOREDUCTASE HCR"/>
    <property type="match status" value="1"/>
</dbReference>
<evidence type="ECO:0000256" key="8">
    <source>
        <dbReference type="ARBA" id="ARBA00023014"/>
    </source>
</evidence>
<dbReference type="InterPro" id="IPR001433">
    <property type="entry name" value="OxRdtase_FAD/NAD-bd"/>
</dbReference>
<dbReference type="InterPro" id="IPR012675">
    <property type="entry name" value="Beta-grasp_dom_sf"/>
</dbReference>
<dbReference type="InterPro" id="IPR006058">
    <property type="entry name" value="2Fe2S_fd_BS"/>
</dbReference>
<keyword evidence="2" id="KW-0285">Flavoprotein</keyword>
<keyword evidence="6" id="KW-0560">Oxidoreductase</keyword>
<dbReference type="Gene3D" id="3.40.50.80">
    <property type="entry name" value="Nucleotide-binding domain of ferredoxin-NADP reductase (FNR) module"/>
    <property type="match status" value="1"/>
</dbReference>
<dbReference type="PANTHER" id="PTHR47354:SF8">
    <property type="entry name" value="1,2-PHENYLACETYL-COA EPOXIDASE, SUBUNIT E"/>
    <property type="match status" value="1"/>
</dbReference>
<dbReference type="PRINTS" id="PR00409">
    <property type="entry name" value="PHDIOXRDTASE"/>
</dbReference>
<evidence type="ECO:0000259" key="10">
    <source>
        <dbReference type="PROSITE" id="PS51085"/>
    </source>
</evidence>
<evidence type="ECO:0000256" key="2">
    <source>
        <dbReference type="ARBA" id="ARBA00022630"/>
    </source>
</evidence>
<dbReference type="PROSITE" id="PS00197">
    <property type="entry name" value="2FE2S_FER_1"/>
    <property type="match status" value="1"/>
</dbReference>
<dbReference type="InterPro" id="IPR039261">
    <property type="entry name" value="FNR_nucleotide-bd"/>
</dbReference>
<feature type="domain" description="2Fe-2S ferredoxin-type" evidence="10">
    <location>
        <begin position="259"/>
        <end position="347"/>
    </location>
</feature>
<evidence type="ECO:0000313" key="13">
    <source>
        <dbReference type="Proteomes" id="UP000810171"/>
    </source>
</evidence>
<dbReference type="Pfam" id="PF00111">
    <property type="entry name" value="Fer2"/>
    <property type="match status" value="1"/>
</dbReference>
<reference evidence="12 13" key="1">
    <citation type="submission" date="2020-09" db="EMBL/GenBank/DDBJ databases">
        <authorList>
            <person name="Tanuku N.R.S."/>
        </authorList>
    </citation>
    <scope>NUCLEOTIDE SEQUENCE [LARGE SCALE GENOMIC DNA]</scope>
    <source>
        <strain evidence="12 13">AK62</strain>
    </source>
</reference>
<keyword evidence="8" id="KW-0411">Iron-sulfur</keyword>
<dbReference type="CDD" id="cd00207">
    <property type="entry name" value="fer2"/>
    <property type="match status" value="1"/>
</dbReference>
<evidence type="ECO:0000256" key="6">
    <source>
        <dbReference type="ARBA" id="ARBA00023002"/>
    </source>
</evidence>
<evidence type="ECO:0000256" key="4">
    <source>
        <dbReference type="ARBA" id="ARBA00022723"/>
    </source>
</evidence>
<dbReference type="InterPro" id="IPR017938">
    <property type="entry name" value="Riboflavin_synthase-like_b-brl"/>
</dbReference>
<feature type="domain" description="FAD-binding FR-type" evidence="11">
    <location>
        <begin position="5"/>
        <end position="110"/>
    </location>
</feature>
<evidence type="ECO:0000259" key="11">
    <source>
        <dbReference type="PROSITE" id="PS51384"/>
    </source>
</evidence>
<dbReference type="InterPro" id="IPR017927">
    <property type="entry name" value="FAD-bd_FR_type"/>
</dbReference>
<evidence type="ECO:0000256" key="7">
    <source>
        <dbReference type="ARBA" id="ARBA00023004"/>
    </source>
</evidence>
<proteinExistence type="predicted"/>
<dbReference type="Gene3D" id="3.10.20.30">
    <property type="match status" value="1"/>
</dbReference>
<dbReference type="SUPFAM" id="SSF54292">
    <property type="entry name" value="2Fe-2S ferredoxin-like"/>
    <property type="match status" value="1"/>
</dbReference>
<dbReference type="EMBL" id="JACVEW010000002">
    <property type="protein sequence ID" value="MBP0047453.1"/>
    <property type="molecule type" value="Genomic_DNA"/>
</dbReference>
<keyword evidence="4" id="KW-0479">Metal-binding</keyword>
<dbReference type="SUPFAM" id="SSF63380">
    <property type="entry name" value="Riboflavin synthase domain-like"/>
    <property type="match status" value="1"/>
</dbReference>
<accession>A0ABS3Z6X1</accession>
<evidence type="ECO:0000256" key="1">
    <source>
        <dbReference type="ARBA" id="ARBA00001974"/>
    </source>
</evidence>
<gene>
    <name evidence="12" type="ORF">H9C73_01790</name>
</gene>